<sequence length="91" mass="10243">MSGNGANQQALVPVCKGVKYHLWSLKMKTMFRSQECWDLVENGFVDANLAEPDQRLKDNHKKDAKALFLIQTALDEDILSRISAVNLSHEA</sequence>
<dbReference type="AlphaFoldDB" id="A0A565CFF3"/>
<evidence type="ECO:0000313" key="1">
    <source>
        <dbReference type="EMBL" id="VVB12387.1"/>
    </source>
</evidence>
<name>A0A565CFF3_9BRAS</name>
<dbReference type="OrthoDB" id="8063676at2759"/>
<dbReference type="Proteomes" id="UP000489600">
    <property type="component" value="Unassembled WGS sequence"/>
</dbReference>
<dbReference type="EMBL" id="CABITT030000007">
    <property type="protein sequence ID" value="VVB12387.1"/>
    <property type="molecule type" value="Genomic_DNA"/>
</dbReference>
<evidence type="ECO:0008006" key="3">
    <source>
        <dbReference type="Google" id="ProtNLM"/>
    </source>
</evidence>
<proteinExistence type="predicted"/>
<evidence type="ECO:0000313" key="2">
    <source>
        <dbReference type="Proteomes" id="UP000489600"/>
    </source>
</evidence>
<organism evidence="1 2">
    <name type="scientific">Arabis nemorensis</name>
    <dbReference type="NCBI Taxonomy" id="586526"/>
    <lineage>
        <taxon>Eukaryota</taxon>
        <taxon>Viridiplantae</taxon>
        <taxon>Streptophyta</taxon>
        <taxon>Embryophyta</taxon>
        <taxon>Tracheophyta</taxon>
        <taxon>Spermatophyta</taxon>
        <taxon>Magnoliopsida</taxon>
        <taxon>eudicotyledons</taxon>
        <taxon>Gunneridae</taxon>
        <taxon>Pentapetalae</taxon>
        <taxon>rosids</taxon>
        <taxon>malvids</taxon>
        <taxon>Brassicales</taxon>
        <taxon>Brassicaceae</taxon>
        <taxon>Arabideae</taxon>
        <taxon>Arabis</taxon>
    </lineage>
</organism>
<reference evidence="1" key="1">
    <citation type="submission" date="2019-07" db="EMBL/GenBank/DDBJ databases">
        <authorList>
            <person name="Dittberner H."/>
        </authorList>
    </citation>
    <scope>NUCLEOTIDE SEQUENCE [LARGE SCALE GENOMIC DNA]</scope>
</reference>
<keyword evidence="2" id="KW-1185">Reference proteome</keyword>
<protein>
    <recommendedName>
        <fullName evidence="3">DUF4219 domain-containing protein</fullName>
    </recommendedName>
</protein>
<accession>A0A565CFF3</accession>
<comment type="caution">
    <text evidence="1">The sequence shown here is derived from an EMBL/GenBank/DDBJ whole genome shotgun (WGS) entry which is preliminary data.</text>
</comment>
<gene>
    <name evidence="1" type="ORF">ANE_LOCUS22831</name>
</gene>